<evidence type="ECO:0000313" key="1">
    <source>
        <dbReference type="EMBL" id="KAH7906404.1"/>
    </source>
</evidence>
<reference evidence="1" key="1">
    <citation type="journal article" date="2021" name="New Phytol.">
        <title>Evolutionary innovations through gain and loss of genes in the ectomycorrhizal Boletales.</title>
        <authorList>
            <person name="Wu G."/>
            <person name="Miyauchi S."/>
            <person name="Morin E."/>
            <person name="Kuo A."/>
            <person name="Drula E."/>
            <person name="Varga T."/>
            <person name="Kohler A."/>
            <person name="Feng B."/>
            <person name="Cao Y."/>
            <person name="Lipzen A."/>
            <person name="Daum C."/>
            <person name="Hundley H."/>
            <person name="Pangilinan J."/>
            <person name="Johnson J."/>
            <person name="Barry K."/>
            <person name="LaButti K."/>
            <person name="Ng V."/>
            <person name="Ahrendt S."/>
            <person name="Min B."/>
            <person name="Choi I.G."/>
            <person name="Park H."/>
            <person name="Plett J.M."/>
            <person name="Magnuson J."/>
            <person name="Spatafora J.W."/>
            <person name="Nagy L.G."/>
            <person name="Henrissat B."/>
            <person name="Grigoriev I.V."/>
            <person name="Yang Z.L."/>
            <person name="Xu J."/>
            <person name="Martin F.M."/>
        </authorList>
    </citation>
    <scope>NUCLEOTIDE SEQUENCE</scope>
    <source>
        <strain evidence="1">ATCC 28755</strain>
    </source>
</reference>
<proteinExistence type="predicted"/>
<evidence type="ECO:0000313" key="2">
    <source>
        <dbReference type="Proteomes" id="UP000790377"/>
    </source>
</evidence>
<organism evidence="1 2">
    <name type="scientific">Hygrophoropsis aurantiaca</name>
    <dbReference type="NCBI Taxonomy" id="72124"/>
    <lineage>
        <taxon>Eukaryota</taxon>
        <taxon>Fungi</taxon>
        <taxon>Dikarya</taxon>
        <taxon>Basidiomycota</taxon>
        <taxon>Agaricomycotina</taxon>
        <taxon>Agaricomycetes</taxon>
        <taxon>Agaricomycetidae</taxon>
        <taxon>Boletales</taxon>
        <taxon>Coniophorineae</taxon>
        <taxon>Hygrophoropsidaceae</taxon>
        <taxon>Hygrophoropsis</taxon>
    </lineage>
</organism>
<name>A0ACB7ZZS6_9AGAM</name>
<feature type="non-terminal residue" evidence="1">
    <location>
        <position position="1"/>
    </location>
</feature>
<comment type="caution">
    <text evidence="1">The sequence shown here is derived from an EMBL/GenBank/DDBJ whole genome shotgun (WGS) entry which is preliminary data.</text>
</comment>
<feature type="non-terminal residue" evidence="1">
    <location>
        <position position="2393"/>
    </location>
</feature>
<protein>
    <submittedName>
        <fullName evidence="1">Uncharacterized protein</fullName>
    </submittedName>
</protein>
<gene>
    <name evidence="1" type="ORF">BJ138DRAFT_1222020</name>
</gene>
<sequence>VGIAAQLPSGDYSPEDLDYSAIWNFLLDKGQAYQHLSHLAIDPNPYVFNEASSKFRLPKRGAFLKKMAEFDNISFGISARDARVMPFAARRLMELSFLAMVDSGIRYRGTNAGCFMSGNNDLEHQVWFLLVIFAQDALDAEGGFAYPPSAIANRISYALNITGPSILLDTACSSSLSAMHLAISAIEKGDCATAIVGACQSNRRLTDWTNYSQGGVLSPDGLSKPFAANADGFARGEGAVVVVIKPVEDALRDNDHIYGVILGSSINSTGSASPLNVPNGIALQQNIRSAYQKACRNPADVDYVELHATGTSVGDPIEVNAAGAVFEGDGELPLGSVKGNIGHLESVAFLASLIKACLIFENGIIPPHVNCVELNANVPWSKYRFRVPAEATPLGCRSPLGRSLISISSAGIGGAAGHIVLEAPPKRPDDPRSQPNTPQSPVLCVVGGLTPKAVEDMVERIATATAHNLDLLTDYATVASRRARQFQWRTYVELPLSSPATTWKISQVPTSPPSLAFIFSGQGPQHFNMGRQLFSKFTVFRDTILALDRVHDRVTGISLVDSTGIFADENSRARQPITDWPVSLALPALAMLQIALFDLLASVRVSPAFLIGHSAGETAVLYASGAGPKEMAMEIAIARGRIMTRTEKFGSGMAAVSCGPDQAEELIREIRKENTNDMLGLACINSPTSVALYGSGVLLERVISMAKEKGYLAQRIQTRIPAHSPWMESCRDDFNVAMADIFSRYGGPHRPRIPVYSTCNSPSIVNEFTAEYFWDNLRNVVRFSDAISSLLALPTLSASLVFVEISPHPVLASSVMSQGVVENAIVCPMHRPSLKPHSARGNKSELSTFLDALGQLSILGVHSLDLTGLYGHPKGGIMSIRHPLTARTILPNKTYEATGLPPSKTPLSSPQLRLTTKTRDTLAQHVIGGEPILPAAGFIEVLVEAGANYLWDVEFISILPVVDPMNATLNRTGPVSWSVNSSSGASSRTGSKMTYDRENARGCMDIHPPSVLPPSLQLQQIWERLLPLSMEDYYLSLRPFATFGPSFQRVLRCSGGPSEVIAEIKGLTQDEMSDGYILHPALLDASIHIMLHADICRDEDAVYHLPSRLGQFVLYHREVVPGNWFSHIRLQSWSPDCRVYDITITNSSGERLCDLFSLALQKHVFTPSPKIQRRYDLIFQPVSLQSFVPAPPVSFTRQNYNDARELYLILDSIALRTIASTLGEKPVVGNEVRTGLFTSYLTDMLERQDDMIAEYTVTDISRALAIALAEKSTYPWIVPNAYDLSKSPAEQGFSLGSYDVIVALHTLHVVPDLKASLMDIRSLLVPGGCLLIVDLDGNSWTKTPGSLWHDFWTNVLEHSGFVNVHSCVENGGGIDFFFSAQLPFDAKSASVDQLSNGDEDRIVIPYRCGQEVELQARLRQLDPLHPHAVYLLTTKGPDADAAMGLILTLNAEFEAWLVRLAIFESEAQFSNYKELKIYKGGDDITSFTRDGRLHVPRVVPISPPCSAVSRSRTHESLHPHHLSLNEEHIVVHVLARSPIPPFEGFLGKVVDSRHASILPGQLVAGVMKTSKTSLVAIHAGCVTKLPEQQPNLYHPGQLLGIILGSLVLGPSRITFPGSVHPPLRVLVALSSKELADSVTLYLQTCSLHVETTIFSNSPHPEHFNIVLTDSSTTAQYPILRRWLHRTGKLLEWDHLLQKYIAEDPWMIRYALESGLGLATPVAPNTEMESISGAFNSEQLPSLPLADVPSTRPLFDPTKAYVLLGGIGGLGIHLAVWLYQNGAKNIILTSRRGLASIDPSSGDHKKLEYLRRQEDLNLRAEPCDATSVSAITSLFQSISLHIGGCFLMPLVLSDALFVHQTEQSFRSVRASKIGCVEALAAALDIQKLDFLVGFSSITGLVGNVGQANYSSACTSMDGSLQRYPNAFSLIVPPISNAGLLAREEVDHTSREALRQWGISVEALCRCIEDGLMKLQDKAEPFSRYIPELNWGVIETVLRVPASCRHLVPRTSRFSPPPNKMINSVRSPREEALDVALSLLDVAREEFDPELPLVTYGLDSVGAARLATSLRPFVTVSQMQLLDLRKRALSDAALDIPSANATHDQLSPRPLTNGAVHIKDNVAGPTLEKLVDHGGVPLVLIHGASGDILSFVPLMQTLKSSLWALQITEEVPLDSVHSIARFYFEQIKAARAHGPYRLGAFSGTSVVLFVLAKLFEDNGDEISQLAIIDHFPLLFTSAACQLDVESVQQRSLTMAMTNRIIKTFIVPLYVIDSHAYQRVAGELSAAIDGQPASSFITKMLHNFERFMTITYEFMFELLPPGQPYSNSAARQAMIDWLAPLKAPVTTILATEGVLKTLADWDDAGTRQAFPNGRVVKVVANHFSVFESRELSDALQ</sequence>
<dbReference type="Proteomes" id="UP000790377">
    <property type="component" value="Unassembled WGS sequence"/>
</dbReference>
<dbReference type="EMBL" id="MU268024">
    <property type="protein sequence ID" value="KAH7906404.1"/>
    <property type="molecule type" value="Genomic_DNA"/>
</dbReference>
<accession>A0ACB7ZZS6</accession>
<keyword evidence="2" id="KW-1185">Reference proteome</keyword>